<keyword evidence="1" id="KW-0812">Transmembrane</keyword>
<proteinExistence type="predicted"/>
<name>A0A8S5LCB2_9CAUD</name>
<feature type="transmembrane region" description="Helical" evidence="1">
    <location>
        <begin position="15"/>
        <end position="33"/>
    </location>
</feature>
<keyword evidence="1" id="KW-1133">Transmembrane helix</keyword>
<organism evidence="2">
    <name type="scientific">Siphoviridae sp. cttU829</name>
    <dbReference type="NCBI Taxonomy" id="2823605"/>
    <lineage>
        <taxon>Viruses</taxon>
        <taxon>Duplodnaviria</taxon>
        <taxon>Heunggongvirae</taxon>
        <taxon>Uroviricota</taxon>
        <taxon>Caudoviricetes</taxon>
    </lineage>
</organism>
<keyword evidence="1" id="KW-0472">Membrane</keyword>
<reference evidence="2" key="1">
    <citation type="journal article" date="2021" name="Proc. Natl. Acad. Sci. U.S.A.">
        <title>A Catalog of Tens of Thousands of Viruses from Human Metagenomes Reveals Hidden Associations with Chronic Diseases.</title>
        <authorList>
            <person name="Tisza M.J."/>
            <person name="Buck C.B."/>
        </authorList>
    </citation>
    <scope>NUCLEOTIDE SEQUENCE</scope>
    <source>
        <strain evidence="2">CttU829</strain>
    </source>
</reference>
<evidence type="ECO:0000256" key="1">
    <source>
        <dbReference type="SAM" id="Phobius"/>
    </source>
</evidence>
<sequence length="34" mass="4201">MYAEFFFGIHVINDLRSKLLIFGISIYYIYYYIN</sequence>
<dbReference type="EMBL" id="BK014681">
    <property type="protein sequence ID" value="DAD67567.1"/>
    <property type="molecule type" value="Genomic_DNA"/>
</dbReference>
<protein>
    <submittedName>
        <fullName evidence="2">Uncharacterized protein</fullName>
    </submittedName>
</protein>
<evidence type="ECO:0000313" key="2">
    <source>
        <dbReference type="EMBL" id="DAD67567.1"/>
    </source>
</evidence>
<accession>A0A8S5LCB2</accession>